<reference evidence="2 3" key="1">
    <citation type="submission" date="2019-12" db="EMBL/GenBank/DDBJ databases">
        <title>A genome sequence resource for the geographically widespread anthracnose pathogen Colletotrichum asianum.</title>
        <authorList>
            <person name="Meng Y."/>
        </authorList>
    </citation>
    <scope>NUCLEOTIDE SEQUENCE [LARGE SCALE GENOMIC DNA]</scope>
    <source>
        <strain evidence="2 3">ICMP 18580</strain>
    </source>
</reference>
<gene>
    <name evidence="2" type="ORF">GQ607_006738</name>
</gene>
<feature type="compositionally biased region" description="Polar residues" evidence="1">
    <location>
        <begin position="67"/>
        <end position="87"/>
    </location>
</feature>
<proteinExistence type="predicted"/>
<evidence type="ECO:0000313" key="3">
    <source>
        <dbReference type="Proteomes" id="UP000434172"/>
    </source>
</evidence>
<feature type="region of interest" description="Disordered" evidence="1">
    <location>
        <begin position="109"/>
        <end position="151"/>
    </location>
</feature>
<feature type="region of interest" description="Disordered" evidence="1">
    <location>
        <begin position="1"/>
        <end position="96"/>
    </location>
</feature>
<dbReference type="Proteomes" id="UP000434172">
    <property type="component" value="Unassembled WGS sequence"/>
</dbReference>
<dbReference type="AlphaFoldDB" id="A0A8H3WGI5"/>
<protein>
    <submittedName>
        <fullName evidence="2">Uncharacterized protein</fullName>
    </submittedName>
</protein>
<feature type="compositionally biased region" description="Polar residues" evidence="1">
    <location>
        <begin position="16"/>
        <end position="33"/>
    </location>
</feature>
<evidence type="ECO:0000256" key="1">
    <source>
        <dbReference type="SAM" id="MobiDB-lite"/>
    </source>
</evidence>
<keyword evidence="3" id="KW-1185">Reference proteome</keyword>
<evidence type="ECO:0000313" key="2">
    <source>
        <dbReference type="EMBL" id="KAF0325920.1"/>
    </source>
</evidence>
<dbReference type="EMBL" id="WOWK01000033">
    <property type="protein sequence ID" value="KAF0325920.1"/>
    <property type="molecule type" value="Genomic_DNA"/>
</dbReference>
<name>A0A8H3WGI5_9PEZI</name>
<organism evidence="2 3">
    <name type="scientific">Colletotrichum asianum</name>
    <dbReference type="NCBI Taxonomy" id="702518"/>
    <lineage>
        <taxon>Eukaryota</taxon>
        <taxon>Fungi</taxon>
        <taxon>Dikarya</taxon>
        <taxon>Ascomycota</taxon>
        <taxon>Pezizomycotina</taxon>
        <taxon>Sordariomycetes</taxon>
        <taxon>Hypocreomycetidae</taxon>
        <taxon>Glomerellales</taxon>
        <taxon>Glomerellaceae</taxon>
        <taxon>Colletotrichum</taxon>
        <taxon>Colletotrichum gloeosporioides species complex</taxon>
    </lineage>
</organism>
<feature type="compositionally biased region" description="Basic and acidic residues" evidence="1">
    <location>
        <begin position="120"/>
        <end position="151"/>
    </location>
</feature>
<comment type="caution">
    <text evidence="2">The sequence shown here is derived from an EMBL/GenBank/DDBJ whole genome shotgun (WGS) entry which is preliminary data.</text>
</comment>
<accession>A0A8H3WGI5</accession>
<sequence>MPRPRLLSTKPVEVADSNSETEWDNMSTSSSDSWPGISMAGSDKIDGDEPIEPSSPGPAPRLHGILKNSSSGDLQKAQTNVSGQQTQSRERYPLRSGLLRRINALEEEQRRRRRRYRHRPYTDSRRKMSHNRVKEDLSDTVDEGKDADGGRKRVHVTKKPCLDHQHHHSHNNLAGPNTTGLQIPANAISNVGQQVGSPRTQLYGNLPSLQLDPRSPVQARNASQSYAPAGGLNVYGLHQHRNYFPTTNQYAGGFHGQARYPYSHRRRLGYPIPQQLLGYPIPQQDWTQRFEASWLADLYNSRGRLEDEIFRLRSRPHDARDESYLAILTAQPSEVSLLLARSLRYRM</sequence>